<organism evidence="5">
    <name type="scientific">marine metagenome</name>
    <dbReference type="NCBI Taxonomy" id="408172"/>
    <lineage>
        <taxon>unclassified sequences</taxon>
        <taxon>metagenomes</taxon>
        <taxon>ecological metagenomes</taxon>
    </lineage>
</organism>
<accession>A0A382IC91</accession>
<evidence type="ECO:0000259" key="4">
    <source>
        <dbReference type="Pfam" id="PF17764"/>
    </source>
</evidence>
<dbReference type="Pfam" id="PF17764">
    <property type="entry name" value="PriA_3primeBD"/>
    <property type="match status" value="1"/>
</dbReference>
<dbReference type="GO" id="GO:0005524">
    <property type="term" value="F:ATP binding"/>
    <property type="evidence" value="ECO:0007669"/>
    <property type="project" value="UniProtKB-KW"/>
</dbReference>
<reference evidence="5" key="1">
    <citation type="submission" date="2018-05" db="EMBL/GenBank/DDBJ databases">
        <authorList>
            <person name="Lanie J.A."/>
            <person name="Ng W.-L."/>
            <person name="Kazmierczak K.M."/>
            <person name="Andrzejewski T.M."/>
            <person name="Davidsen T.M."/>
            <person name="Wayne K.J."/>
            <person name="Tettelin H."/>
            <person name="Glass J.I."/>
            <person name="Rusch D."/>
            <person name="Podicherti R."/>
            <person name="Tsui H.-C.T."/>
            <person name="Winkler M.E."/>
        </authorList>
    </citation>
    <scope>NUCLEOTIDE SEQUENCE</scope>
</reference>
<keyword evidence="3" id="KW-0238">DNA-binding</keyword>
<dbReference type="InterPro" id="IPR042115">
    <property type="entry name" value="PriA_3primeBD_sf"/>
</dbReference>
<protein>
    <recommendedName>
        <fullName evidence="4">Primosomal protein N' 3' DNA-binding domain-containing protein</fullName>
    </recommendedName>
</protein>
<feature type="domain" description="Primosomal protein N' 3' DNA-binding" evidence="4">
    <location>
        <begin position="7"/>
        <end position="99"/>
    </location>
</feature>
<dbReference type="EMBL" id="UINC01066354">
    <property type="protein sequence ID" value="SVB96985.1"/>
    <property type="molecule type" value="Genomic_DNA"/>
</dbReference>
<dbReference type="AlphaFoldDB" id="A0A382IC91"/>
<dbReference type="PANTHER" id="PTHR30580">
    <property type="entry name" value="PRIMOSOMAL PROTEIN N"/>
    <property type="match status" value="1"/>
</dbReference>
<dbReference type="Gene3D" id="3.40.1440.60">
    <property type="entry name" value="PriA, 3(prime) DNA-binding domain"/>
    <property type="match status" value="1"/>
</dbReference>
<dbReference type="InterPro" id="IPR041222">
    <property type="entry name" value="PriA_3primeBD"/>
</dbReference>
<dbReference type="FunFam" id="3.40.1440.60:FF:000001">
    <property type="entry name" value="Primosomal protein N"/>
    <property type="match status" value="1"/>
</dbReference>
<dbReference type="GO" id="GO:0006310">
    <property type="term" value="P:DNA recombination"/>
    <property type="evidence" value="ECO:0007669"/>
    <property type="project" value="TreeGrafter"/>
</dbReference>
<dbReference type="GO" id="GO:0003677">
    <property type="term" value="F:DNA binding"/>
    <property type="evidence" value="ECO:0007669"/>
    <property type="project" value="UniProtKB-KW"/>
</dbReference>
<evidence type="ECO:0000256" key="3">
    <source>
        <dbReference type="ARBA" id="ARBA00023125"/>
    </source>
</evidence>
<dbReference type="GO" id="GO:0043138">
    <property type="term" value="F:3'-5' DNA helicase activity"/>
    <property type="evidence" value="ECO:0007669"/>
    <property type="project" value="TreeGrafter"/>
</dbReference>
<evidence type="ECO:0000256" key="2">
    <source>
        <dbReference type="ARBA" id="ARBA00022840"/>
    </source>
</evidence>
<evidence type="ECO:0000256" key="1">
    <source>
        <dbReference type="ARBA" id="ARBA00022741"/>
    </source>
</evidence>
<gene>
    <name evidence="5" type="ORF">METZ01_LOCUS249839</name>
</gene>
<dbReference type="GO" id="GO:0006270">
    <property type="term" value="P:DNA replication initiation"/>
    <property type="evidence" value="ECO:0007669"/>
    <property type="project" value="TreeGrafter"/>
</dbReference>
<dbReference type="PANTHER" id="PTHR30580:SF0">
    <property type="entry name" value="PRIMOSOMAL PROTEIN N"/>
    <property type="match status" value="1"/>
</dbReference>
<keyword evidence="2" id="KW-0067">ATP-binding</keyword>
<dbReference type="GO" id="GO:0006302">
    <property type="term" value="P:double-strand break repair"/>
    <property type="evidence" value="ECO:0007669"/>
    <property type="project" value="TreeGrafter"/>
</dbReference>
<proteinExistence type="predicted"/>
<feature type="non-terminal residue" evidence="5">
    <location>
        <position position="99"/>
    </location>
</feature>
<evidence type="ECO:0000313" key="5">
    <source>
        <dbReference type="EMBL" id="SVB96985.1"/>
    </source>
</evidence>
<feature type="non-terminal residue" evidence="5">
    <location>
        <position position="1"/>
    </location>
</feature>
<keyword evidence="1" id="KW-0547">Nucleotide-binding</keyword>
<sequence length="99" mass="11242">MTKELVEVLVPIPLQGKFSYKIPSRLKKEDLQPGVRVEVPFGKRTLIGIVWGKDLNSDKTIGYKNVIKVLDKTPLISKELLGLADWSSRYYHHPLGEVI</sequence>
<name>A0A382IC91_9ZZZZ</name>